<comment type="caution">
    <text evidence="2">The sequence shown here is derived from an EMBL/GenBank/DDBJ whole genome shotgun (WGS) entry which is preliminary data.</text>
</comment>
<protein>
    <submittedName>
        <fullName evidence="2">Uncharacterized protein</fullName>
    </submittedName>
</protein>
<evidence type="ECO:0000313" key="2">
    <source>
        <dbReference type="EMBL" id="KAK7454678.1"/>
    </source>
</evidence>
<keyword evidence="1" id="KW-1133">Transmembrane helix</keyword>
<dbReference type="Proteomes" id="UP001498398">
    <property type="component" value="Unassembled WGS sequence"/>
</dbReference>
<keyword evidence="3" id="KW-1185">Reference proteome</keyword>
<feature type="transmembrane region" description="Helical" evidence="1">
    <location>
        <begin position="153"/>
        <end position="174"/>
    </location>
</feature>
<evidence type="ECO:0000313" key="3">
    <source>
        <dbReference type="Proteomes" id="UP001498398"/>
    </source>
</evidence>
<accession>A0ABR1JCV8</accession>
<dbReference type="EMBL" id="JBANRG010000024">
    <property type="protein sequence ID" value="KAK7454678.1"/>
    <property type="molecule type" value="Genomic_DNA"/>
</dbReference>
<gene>
    <name evidence="2" type="ORF">VKT23_011431</name>
</gene>
<organism evidence="2 3">
    <name type="scientific">Marasmiellus scandens</name>
    <dbReference type="NCBI Taxonomy" id="2682957"/>
    <lineage>
        <taxon>Eukaryota</taxon>
        <taxon>Fungi</taxon>
        <taxon>Dikarya</taxon>
        <taxon>Basidiomycota</taxon>
        <taxon>Agaricomycotina</taxon>
        <taxon>Agaricomycetes</taxon>
        <taxon>Agaricomycetidae</taxon>
        <taxon>Agaricales</taxon>
        <taxon>Marasmiineae</taxon>
        <taxon>Omphalotaceae</taxon>
        <taxon>Marasmiellus</taxon>
    </lineage>
</organism>
<reference evidence="2 3" key="1">
    <citation type="submission" date="2024-01" db="EMBL/GenBank/DDBJ databases">
        <title>A draft genome for the cacao thread blight pathogen Marasmiellus scandens.</title>
        <authorList>
            <person name="Baruah I.K."/>
            <person name="Leung J."/>
            <person name="Bukari Y."/>
            <person name="Amoako-Attah I."/>
            <person name="Meinhardt L.W."/>
            <person name="Bailey B.A."/>
            <person name="Cohen S.P."/>
        </authorList>
    </citation>
    <scope>NUCLEOTIDE SEQUENCE [LARGE SCALE GENOMIC DNA]</scope>
    <source>
        <strain evidence="2 3">GH-19</strain>
    </source>
</reference>
<sequence>MQFGTRHRYLRGKLRELEPMLVTLSEVSDAREVNGILSAESQERVQRLRYWLDTLRQEIEAIERMPQSTALGDVHVGAGTFSFSSSSKGIETVGTSGFGVGEIFGLADNSNHREICLSACLSESVKDEPNGERTRNIRDSDCQSRTCCLNLNGFASTSVFCATLLLMIAMRWWLRA</sequence>
<keyword evidence="1" id="KW-0812">Transmembrane</keyword>
<name>A0ABR1JCV8_9AGAR</name>
<proteinExistence type="predicted"/>
<keyword evidence="1" id="KW-0472">Membrane</keyword>
<evidence type="ECO:0000256" key="1">
    <source>
        <dbReference type="SAM" id="Phobius"/>
    </source>
</evidence>